<dbReference type="OrthoDB" id="2414723at2759"/>
<dbReference type="Pfam" id="PF02214">
    <property type="entry name" value="BTB_2"/>
    <property type="match status" value="1"/>
</dbReference>
<dbReference type="InterPro" id="IPR045704">
    <property type="entry name" value="KCTD18_C"/>
</dbReference>
<dbReference type="AlphaFoldDB" id="A0A401SB23"/>
<protein>
    <submittedName>
        <fullName evidence="4">Uncharacterized protein</fullName>
    </submittedName>
</protein>
<gene>
    <name evidence="4" type="ORF">chiPu_0005969</name>
</gene>
<dbReference type="InterPro" id="IPR003131">
    <property type="entry name" value="T1-type_BTB"/>
</dbReference>
<feature type="region of interest" description="Disordered" evidence="1">
    <location>
        <begin position="459"/>
        <end position="497"/>
    </location>
</feature>
<evidence type="ECO:0000259" key="3">
    <source>
        <dbReference type="Pfam" id="PF19321"/>
    </source>
</evidence>
<evidence type="ECO:0000259" key="2">
    <source>
        <dbReference type="Pfam" id="PF02214"/>
    </source>
</evidence>
<dbReference type="SUPFAM" id="SSF54695">
    <property type="entry name" value="POZ domain"/>
    <property type="match status" value="1"/>
</dbReference>
<dbReference type="STRING" id="137246.A0A401SB23"/>
<dbReference type="PANTHER" id="PTHR14499:SF4">
    <property type="entry name" value="BTB_POZ DOMAIN-CONTAINING PROTEIN KCTD18"/>
    <property type="match status" value="1"/>
</dbReference>
<name>A0A401SB23_CHIPU</name>
<keyword evidence="5" id="KW-1185">Reference proteome</keyword>
<organism evidence="4 5">
    <name type="scientific">Chiloscyllium punctatum</name>
    <name type="common">Brownbanded bambooshark</name>
    <name type="synonym">Hemiscyllium punctatum</name>
    <dbReference type="NCBI Taxonomy" id="137246"/>
    <lineage>
        <taxon>Eukaryota</taxon>
        <taxon>Metazoa</taxon>
        <taxon>Chordata</taxon>
        <taxon>Craniata</taxon>
        <taxon>Vertebrata</taxon>
        <taxon>Chondrichthyes</taxon>
        <taxon>Elasmobranchii</taxon>
        <taxon>Galeomorphii</taxon>
        <taxon>Galeoidea</taxon>
        <taxon>Orectolobiformes</taxon>
        <taxon>Hemiscylliidae</taxon>
        <taxon>Chiloscyllium</taxon>
    </lineage>
</organism>
<comment type="caution">
    <text evidence="4">The sequence shown here is derived from an EMBL/GenBank/DDBJ whole genome shotgun (WGS) entry which is preliminary data.</text>
</comment>
<dbReference type="PANTHER" id="PTHR14499">
    <property type="entry name" value="POTASSIUM CHANNEL TETRAMERIZATION DOMAIN-CONTAINING"/>
    <property type="match status" value="1"/>
</dbReference>
<evidence type="ECO:0000313" key="4">
    <source>
        <dbReference type="EMBL" id="GCC27544.1"/>
    </source>
</evidence>
<proteinExistence type="predicted"/>
<feature type="domain" description="Potassium channel tetramerisation-type BTB" evidence="2">
    <location>
        <begin position="74"/>
        <end position="158"/>
    </location>
</feature>
<evidence type="ECO:0000256" key="1">
    <source>
        <dbReference type="SAM" id="MobiDB-lite"/>
    </source>
</evidence>
<dbReference type="Gene3D" id="3.30.710.10">
    <property type="entry name" value="Potassium Channel Kv1.1, Chain A"/>
    <property type="match status" value="1"/>
</dbReference>
<sequence length="497" mass="55228">MGRWQTSRRQGERASKRWFGLEEALRLRRVLVTSSVCAGPGGRESGCEEPAARWSDWILHTMASCDGEAISDILRLNVGGCLYTARRNSLCRFKDSMLSAMFSGRFPLKLDESGACLIERDGKLFKYLLDYLHGELCIPEETRTRVALQEEADYFGIPYPYSLTDYLSSEMERHCSRSNSEIKKTLTDICASYGLICTRPMVWILHYLNTCGASCESKILGVFTSKAEGIGAIEKQLGGRMKSRSIYKREAGNNLQYIWSYYSAGELKKMMDAFDSWEGRGVSYWRVPQELIECWTLEGRPLQGTQETVTPIQKRLIDLNEAETETPKKNLKPVEFSGPSTSTRIKVKNSGLVKLSVPGDTTKTLPNTLVHLKSPAVKRLNTGELVNHRTLASSDTGSTSGSAIQMSPAVGSQNAAAVKLPEKKVIVNRVIKLKRNPPPAALVMPVDPTKRERDVHTITSDVQPSTSANAFTSRTVNLMADSPENTYGNSEKEDDNG</sequence>
<dbReference type="GO" id="GO:0051260">
    <property type="term" value="P:protein homooligomerization"/>
    <property type="evidence" value="ECO:0007669"/>
    <property type="project" value="InterPro"/>
</dbReference>
<accession>A0A401SB23</accession>
<feature type="compositionally biased region" description="Polar residues" evidence="1">
    <location>
        <begin position="459"/>
        <end position="476"/>
    </location>
</feature>
<dbReference type="Pfam" id="PF19321">
    <property type="entry name" value="KCTD18_C"/>
    <property type="match status" value="1"/>
</dbReference>
<feature type="domain" description="BTB/POZ" evidence="3">
    <location>
        <begin position="175"/>
        <end position="469"/>
    </location>
</feature>
<dbReference type="EMBL" id="BEZZ01000169">
    <property type="protein sequence ID" value="GCC27544.1"/>
    <property type="molecule type" value="Genomic_DNA"/>
</dbReference>
<reference evidence="4 5" key="1">
    <citation type="journal article" date="2018" name="Nat. Ecol. Evol.">
        <title>Shark genomes provide insights into elasmobranch evolution and the origin of vertebrates.</title>
        <authorList>
            <person name="Hara Y"/>
            <person name="Yamaguchi K"/>
            <person name="Onimaru K"/>
            <person name="Kadota M"/>
            <person name="Koyanagi M"/>
            <person name="Keeley SD"/>
            <person name="Tatsumi K"/>
            <person name="Tanaka K"/>
            <person name="Motone F"/>
            <person name="Kageyama Y"/>
            <person name="Nozu R"/>
            <person name="Adachi N"/>
            <person name="Nishimura O"/>
            <person name="Nakagawa R"/>
            <person name="Tanegashima C"/>
            <person name="Kiyatake I"/>
            <person name="Matsumoto R"/>
            <person name="Murakumo K"/>
            <person name="Nishida K"/>
            <person name="Terakita A"/>
            <person name="Kuratani S"/>
            <person name="Sato K"/>
            <person name="Hyodo S Kuraku.S."/>
        </authorList>
    </citation>
    <scope>NUCLEOTIDE SEQUENCE [LARGE SCALE GENOMIC DNA]</scope>
</reference>
<dbReference type="CDD" id="cd18372">
    <property type="entry name" value="BTB_POZ_KCTD18"/>
    <property type="match status" value="1"/>
</dbReference>
<evidence type="ECO:0000313" key="5">
    <source>
        <dbReference type="Proteomes" id="UP000287033"/>
    </source>
</evidence>
<dbReference type="Proteomes" id="UP000287033">
    <property type="component" value="Unassembled WGS sequence"/>
</dbReference>
<dbReference type="InterPro" id="IPR011333">
    <property type="entry name" value="SKP1/BTB/POZ_sf"/>
</dbReference>
<dbReference type="OMA" id="SEMERHC"/>